<reference evidence="1 2" key="1">
    <citation type="journal article" date="2015" name="Nature">
        <title>rRNA introns, odd ribosomes, and small enigmatic genomes across a large radiation of phyla.</title>
        <authorList>
            <person name="Brown C.T."/>
            <person name="Hug L.A."/>
            <person name="Thomas B.C."/>
            <person name="Sharon I."/>
            <person name="Castelle C.J."/>
            <person name="Singh A."/>
            <person name="Wilkins M.J."/>
            <person name="Williams K.H."/>
            <person name="Banfield J.F."/>
        </authorList>
    </citation>
    <scope>NUCLEOTIDE SEQUENCE [LARGE SCALE GENOMIC DNA]</scope>
</reference>
<dbReference type="PATRIC" id="fig|1618747.3.peg.420"/>
<name>A0A0G1I7Z1_9BACT</name>
<evidence type="ECO:0000313" key="1">
    <source>
        <dbReference type="EMBL" id="KKT19279.1"/>
    </source>
</evidence>
<comment type="caution">
    <text evidence="1">The sequence shown here is derived from an EMBL/GenBank/DDBJ whole genome shotgun (WGS) entry which is preliminary data.</text>
</comment>
<gene>
    <name evidence="1" type="ORF">UW02_C0012G0010</name>
</gene>
<evidence type="ECO:0000313" key="2">
    <source>
        <dbReference type="Proteomes" id="UP000034751"/>
    </source>
</evidence>
<dbReference type="STRING" id="1618747.UW02_C0012G0010"/>
<proteinExistence type="predicted"/>
<protein>
    <submittedName>
        <fullName evidence="1">Uncharacterized protein</fullName>
    </submittedName>
</protein>
<organism evidence="1 2">
    <name type="scientific">Candidatus Nomurabacteria bacterium GW2011_GWB1_43_7</name>
    <dbReference type="NCBI Taxonomy" id="1618747"/>
    <lineage>
        <taxon>Bacteria</taxon>
        <taxon>Candidatus Nomuraibacteriota</taxon>
    </lineage>
</organism>
<dbReference type="Proteomes" id="UP000034751">
    <property type="component" value="Unassembled WGS sequence"/>
</dbReference>
<dbReference type="EMBL" id="LCGS01000012">
    <property type="protein sequence ID" value="KKT19279.1"/>
    <property type="molecule type" value="Genomic_DNA"/>
</dbReference>
<dbReference type="AlphaFoldDB" id="A0A0G1I7Z1"/>
<accession>A0A0G1I7Z1</accession>
<sequence>MGLGWSRMQIMSKSFKSEREGQIKFFEDLKISTEVELTNNTDGVYKGTLFEFKLTIANINKVIFQAVKYLSHLRIRGNSIPKNILLVALNEEKAYLFDSEKFLKNIEKIYVGAASKGNDEFTTKEKPEVINFSNIKGLSRLTEILGAEEFVKIHIDIYDVVGWANRFYAENPGVTKIKLFEEFREPKYFKKLIYPWKGEEKDFKYIMDLLNDPVHRKELGAFYTPPVYCKKATEFVRKAIAQIPKNHNYIILDRCAGTGNLQEFLTDKLVKDITISELHKYLSNEFVEKYLKDKANVLSLVKYDDFNQITVGQLEKFKTKININDYIFDNELSHTIVNTYELKEWIVLNERIGNKVKMIIPPPGEISNKEALVNGGDALSQQFIVGQKAIGMSKEYIKSITELNSFVKNKKTNIILFENPPFRDTASNSHTTAIKGYTSYAKEQLRGELKGPALNDLSNLFISTAYRYYLNKFNDYYILFSPIKYWKSLGLGEHKFIDGCLFNRVHFHAGPSAISCILWQNLRESREELTLQAYDIDQVTPDTNDIQILALHEVIIKKAHNLISKLYEKYETSNEDNVGVLLELDGTESKKQYTNASIKPVFNKSIIGYLVSREFGFDHPRLATTLVRCGLYDGHGFYIHTRNYLEKLPLFAAGKYDSGNRWWEKGTIFKTSDGGEKYKTDNNFLKSCLIYACLSYFNKCRSFDGSDGRFYRNELCFDGKTIASEKLKSFKLSEIEKELLSSFKEVLNEANKTQNYNSKYTYGTYQIDDELNTNKKDENDTVVYDYPQLNTKLVALKMKLNKYYETEIQPKLFEYELLK</sequence>